<gene>
    <name evidence="1" type="ORF">CR513_56924</name>
</gene>
<name>A0A371EEP2_MUCPR</name>
<sequence length="167" mass="19210">MYVFVLGFKLILERITPHCSQTYLKGATNLLKSDEYKLKGYSDADFIGDRIERKSTSRGCHFIFANLVSWTNKRQGTISLCATEAEYISAAQCSSQLLWIKYQTDIFESNVPLLCENIAAIILSKTPILNSRAKHIEIEHHFIRDYLIDIFAKPLLEDELIHIRNIL</sequence>
<dbReference type="EMBL" id="QJKJ01014350">
    <property type="protein sequence ID" value="RDX64513.1"/>
    <property type="molecule type" value="Genomic_DNA"/>
</dbReference>
<evidence type="ECO:0000313" key="1">
    <source>
        <dbReference type="EMBL" id="RDX64513.1"/>
    </source>
</evidence>
<dbReference type="STRING" id="157652.A0A371EEP2"/>
<evidence type="ECO:0000313" key="2">
    <source>
        <dbReference type="Proteomes" id="UP000257109"/>
    </source>
</evidence>
<accession>A0A371EEP2</accession>
<reference evidence="1" key="1">
    <citation type="submission" date="2018-05" db="EMBL/GenBank/DDBJ databases">
        <title>Draft genome of Mucuna pruriens seed.</title>
        <authorList>
            <person name="Nnadi N.E."/>
            <person name="Vos R."/>
            <person name="Hasami M.H."/>
            <person name="Devisetty U.K."/>
            <person name="Aguiy J.C."/>
        </authorList>
    </citation>
    <scope>NUCLEOTIDE SEQUENCE [LARGE SCALE GENOMIC DNA]</scope>
    <source>
        <strain evidence="1">JCA_2017</strain>
    </source>
</reference>
<organism evidence="1 2">
    <name type="scientific">Mucuna pruriens</name>
    <name type="common">Velvet bean</name>
    <name type="synonym">Dolichos pruriens</name>
    <dbReference type="NCBI Taxonomy" id="157652"/>
    <lineage>
        <taxon>Eukaryota</taxon>
        <taxon>Viridiplantae</taxon>
        <taxon>Streptophyta</taxon>
        <taxon>Embryophyta</taxon>
        <taxon>Tracheophyta</taxon>
        <taxon>Spermatophyta</taxon>
        <taxon>Magnoliopsida</taxon>
        <taxon>eudicotyledons</taxon>
        <taxon>Gunneridae</taxon>
        <taxon>Pentapetalae</taxon>
        <taxon>rosids</taxon>
        <taxon>fabids</taxon>
        <taxon>Fabales</taxon>
        <taxon>Fabaceae</taxon>
        <taxon>Papilionoideae</taxon>
        <taxon>50 kb inversion clade</taxon>
        <taxon>NPAAA clade</taxon>
        <taxon>indigoferoid/millettioid clade</taxon>
        <taxon>Phaseoleae</taxon>
        <taxon>Mucuna</taxon>
    </lineage>
</organism>
<evidence type="ECO:0008006" key="3">
    <source>
        <dbReference type="Google" id="ProtNLM"/>
    </source>
</evidence>
<dbReference type="CDD" id="cd09272">
    <property type="entry name" value="RNase_HI_RT_Ty1"/>
    <property type="match status" value="1"/>
</dbReference>
<protein>
    <recommendedName>
        <fullName evidence="3">Copia protein</fullName>
    </recommendedName>
</protein>
<feature type="non-terminal residue" evidence="1">
    <location>
        <position position="167"/>
    </location>
</feature>
<dbReference type="PANTHER" id="PTHR11439">
    <property type="entry name" value="GAG-POL-RELATED RETROTRANSPOSON"/>
    <property type="match status" value="1"/>
</dbReference>
<dbReference type="PANTHER" id="PTHR11439:SF483">
    <property type="entry name" value="PEPTIDE SYNTHASE GLIP-LIKE, PUTATIVE (AFU_ORTHOLOGUE AFUA_3G12920)-RELATED"/>
    <property type="match status" value="1"/>
</dbReference>
<dbReference type="Proteomes" id="UP000257109">
    <property type="component" value="Unassembled WGS sequence"/>
</dbReference>
<comment type="caution">
    <text evidence="1">The sequence shown here is derived from an EMBL/GenBank/DDBJ whole genome shotgun (WGS) entry which is preliminary data.</text>
</comment>
<keyword evidence="2" id="KW-1185">Reference proteome</keyword>
<proteinExistence type="predicted"/>
<dbReference type="AlphaFoldDB" id="A0A371EEP2"/>
<feature type="non-terminal residue" evidence="1">
    <location>
        <position position="1"/>
    </location>
</feature>